<dbReference type="PANTHER" id="PTHR37314">
    <property type="entry name" value="SLR0142 PROTEIN"/>
    <property type="match status" value="1"/>
</dbReference>
<feature type="transmembrane region" description="Helical" evidence="1">
    <location>
        <begin position="95"/>
        <end position="113"/>
    </location>
</feature>
<proteinExistence type="predicted"/>
<dbReference type="EMBL" id="JAJNAY010000001">
    <property type="protein sequence ID" value="MCD1117628.1"/>
    <property type="molecule type" value="Genomic_DNA"/>
</dbReference>
<feature type="transmembrane region" description="Helical" evidence="1">
    <location>
        <begin position="182"/>
        <end position="205"/>
    </location>
</feature>
<keyword evidence="1" id="KW-0472">Membrane</keyword>
<keyword evidence="1" id="KW-1133">Transmembrane helix</keyword>
<feature type="transmembrane region" description="Helical" evidence="1">
    <location>
        <begin position="211"/>
        <end position="229"/>
    </location>
</feature>
<feature type="transmembrane region" description="Helical" evidence="1">
    <location>
        <begin position="119"/>
        <end position="139"/>
    </location>
</feature>
<dbReference type="Pfam" id="PF06912">
    <property type="entry name" value="DUF1275"/>
    <property type="match status" value="1"/>
</dbReference>
<accession>A0A9Q3YW59</accession>
<feature type="transmembrane region" description="Helical" evidence="1">
    <location>
        <begin position="20"/>
        <end position="43"/>
    </location>
</feature>
<feature type="transmembrane region" description="Helical" evidence="1">
    <location>
        <begin position="63"/>
        <end position="83"/>
    </location>
</feature>
<gene>
    <name evidence="2" type="ORF">LO744_12240</name>
</gene>
<protein>
    <submittedName>
        <fullName evidence="2">DUF1275 domain-containing protein</fullName>
    </submittedName>
</protein>
<evidence type="ECO:0000256" key="1">
    <source>
        <dbReference type="SAM" id="Phobius"/>
    </source>
</evidence>
<keyword evidence="1" id="KW-0812">Transmembrane</keyword>
<evidence type="ECO:0000313" key="2">
    <source>
        <dbReference type="EMBL" id="MCD1117628.1"/>
    </source>
</evidence>
<dbReference type="PANTHER" id="PTHR37314:SF4">
    <property type="entry name" value="UPF0700 TRANSMEMBRANE PROTEIN YOAK"/>
    <property type="match status" value="1"/>
</dbReference>
<organism evidence="2 3">
    <name type="scientific">Chryseobacterium turcicum</name>
    <dbReference type="NCBI Taxonomy" id="2898076"/>
    <lineage>
        <taxon>Bacteria</taxon>
        <taxon>Pseudomonadati</taxon>
        <taxon>Bacteroidota</taxon>
        <taxon>Flavobacteriia</taxon>
        <taxon>Flavobacteriales</taxon>
        <taxon>Weeksellaceae</taxon>
        <taxon>Chryseobacterium group</taxon>
        <taxon>Chryseobacterium</taxon>
    </lineage>
</organism>
<dbReference type="AlphaFoldDB" id="A0A9Q3YW59"/>
<reference evidence="2" key="1">
    <citation type="submission" date="2021-11" db="EMBL/GenBank/DDBJ databases">
        <title>Description of novel Chryseobacterium species.</title>
        <authorList>
            <person name="Saticioglu I.B."/>
            <person name="Ay H."/>
            <person name="Altun S."/>
            <person name="Duman M."/>
        </authorList>
    </citation>
    <scope>NUCLEOTIDE SEQUENCE</scope>
    <source>
        <strain evidence="2">C-17</strain>
    </source>
</reference>
<keyword evidence="3" id="KW-1185">Reference proteome</keyword>
<dbReference type="Proteomes" id="UP001108025">
    <property type="component" value="Unassembled WGS sequence"/>
</dbReference>
<evidence type="ECO:0000313" key="3">
    <source>
        <dbReference type="Proteomes" id="UP001108025"/>
    </source>
</evidence>
<dbReference type="RefSeq" id="WP_230669633.1">
    <property type="nucleotide sequence ID" value="NZ_JAJNAY010000001.1"/>
</dbReference>
<sequence length="239" mass="27213">MFRHRGKNRTYFHNIKLASLLSFVAGTVNIVGVLSIKILTTNITGHFAFFSEEVVLKNYYDAALYLLFIGCFFGGAFSSSLLVEFVSRFRKFQSHFIPLLIEIFILGFIGLSADFKIIISPNMVACLLLFAMGLQNSLVTRVSQSVVRTTHLTGIFTDLGIEISKLFFYGNAISYSQLKKSIMLKIVIVLCFFSGGVIGGFTYEVFHVKTLLFSVGILFFVIWYDRLLYKYYVLKRKIR</sequence>
<name>A0A9Q3YW59_9FLAO</name>
<dbReference type="InterPro" id="IPR010699">
    <property type="entry name" value="DUF1275"/>
</dbReference>
<comment type="caution">
    <text evidence="2">The sequence shown here is derived from an EMBL/GenBank/DDBJ whole genome shotgun (WGS) entry which is preliminary data.</text>
</comment>